<dbReference type="GO" id="GO:0020037">
    <property type="term" value="F:heme binding"/>
    <property type="evidence" value="ECO:0007669"/>
    <property type="project" value="InterPro"/>
</dbReference>
<dbReference type="InParanoid" id="A0A2H3DPZ7"/>
<evidence type="ECO:0000313" key="11">
    <source>
        <dbReference type="EMBL" id="PBK93542.1"/>
    </source>
</evidence>
<dbReference type="InterPro" id="IPR017972">
    <property type="entry name" value="Cyt_P450_CS"/>
</dbReference>
<keyword evidence="8 10" id="KW-0503">Monooxygenase</keyword>
<sequence>MISTISQAFLLFGTLVLYCLCVSLRRRRLPLPPGPKGLSLVRTLRRAVDRPWLTYAQLAATYGDVVYLDIPGNPTIIINSTQAAGDLFEKRSGNYSDRPDFTMLKLTGWGNNFAFMRYSNRWRTHRRMFHQYFQSCAVPAYYPVQMKATLVLLQQLLKSPNEFARHVRHHASSIIMKTVYGYDVDPNGDRFVELADQALEGIRIVGNVGSVLVDYVPILKYLPRWMPGTNFISIARSWRKDVEEMIQAPFEYTTKSLANGFAPSSLVSENLMKIGASENRDSETHLDVVRYTAAVAFSAGADSTVSVMLSAILAFLLYPEVQAKAQAELDAVVGHGIRLPNFNDRPRLPYINAIVLEALRWNPVAPLGIAHRCVKEDVYRGYYIPEGAAVIGNSWAILHNEKNYPNPLVFDPDRFVPQDGKEVQPKPVAAFGFGRRICPGQYLALDTVWIAIASMASTLSFSKAVDSEGRVMEPSGNYTSGFVCEPIPFKCTIKARSAAARVLLG</sequence>
<dbReference type="SUPFAM" id="SSF48264">
    <property type="entry name" value="Cytochrome P450"/>
    <property type="match status" value="1"/>
</dbReference>
<evidence type="ECO:0000313" key="12">
    <source>
        <dbReference type="Proteomes" id="UP000217790"/>
    </source>
</evidence>
<comment type="cofactor">
    <cofactor evidence="1 9">
        <name>heme</name>
        <dbReference type="ChEBI" id="CHEBI:30413"/>
    </cofactor>
</comment>
<evidence type="ECO:0000256" key="5">
    <source>
        <dbReference type="ARBA" id="ARBA00022723"/>
    </source>
</evidence>
<dbReference type="GO" id="GO:0016705">
    <property type="term" value="F:oxidoreductase activity, acting on paired donors, with incorporation or reduction of molecular oxygen"/>
    <property type="evidence" value="ECO:0007669"/>
    <property type="project" value="InterPro"/>
</dbReference>
<evidence type="ECO:0000256" key="6">
    <source>
        <dbReference type="ARBA" id="ARBA00023002"/>
    </source>
</evidence>
<keyword evidence="12" id="KW-1185">Reference proteome</keyword>
<dbReference type="EMBL" id="KZ293656">
    <property type="protein sequence ID" value="PBK93542.1"/>
    <property type="molecule type" value="Genomic_DNA"/>
</dbReference>
<evidence type="ECO:0000256" key="2">
    <source>
        <dbReference type="ARBA" id="ARBA00005179"/>
    </source>
</evidence>
<dbReference type="STRING" id="47427.A0A2H3DPZ7"/>
<dbReference type="PROSITE" id="PS00086">
    <property type="entry name" value="CYTOCHROME_P450"/>
    <property type="match status" value="1"/>
</dbReference>
<evidence type="ECO:0000256" key="8">
    <source>
        <dbReference type="ARBA" id="ARBA00023033"/>
    </source>
</evidence>
<protein>
    <submittedName>
        <fullName evidence="11">Cytochrome P450</fullName>
    </submittedName>
</protein>
<dbReference type="PRINTS" id="PR00385">
    <property type="entry name" value="P450"/>
</dbReference>
<keyword evidence="6 10" id="KW-0560">Oxidoreductase</keyword>
<accession>A0A2H3DPZ7</accession>
<dbReference type="GO" id="GO:0005506">
    <property type="term" value="F:iron ion binding"/>
    <property type="evidence" value="ECO:0007669"/>
    <property type="project" value="InterPro"/>
</dbReference>
<keyword evidence="7 9" id="KW-0408">Iron</keyword>
<dbReference type="PANTHER" id="PTHR46300">
    <property type="entry name" value="P450, PUTATIVE (EUROFUNG)-RELATED-RELATED"/>
    <property type="match status" value="1"/>
</dbReference>
<evidence type="ECO:0000256" key="7">
    <source>
        <dbReference type="ARBA" id="ARBA00023004"/>
    </source>
</evidence>
<comment type="similarity">
    <text evidence="3 10">Belongs to the cytochrome P450 family.</text>
</comment>
<keyword evidence="5 9" id="KW-0479">Metal-binding</keyword>
<dbReference type="AlphaFoldDB" id="A0A2H3DPZ7"/>
<evidence type="ECO:0000256" key="9">
    <source>
        <dbReference type="PIRSR" id="PIRSR602401-1"/>
    </source>
</evidence>
<feature type="binding site" description="axial binding residue" evidence="9">
    <location>
        <position position="438"/>
    </location>
    <ligand>
        <name>heme</name>
        <dbReference type="ChEBI" id="CHEBI:30413"/>
    </ligand>
    <ligandPart>
        <name>Fe</name>
        <dbReference type="ChEBI" id="CHEBI:18248"/>
    </ligandPart>
</feature>
<proteinExistence type="inferred from homology"/>
<comment type="pathway">
    <text evidence="2">Secondary metabolite biosynthesis.</text>
</comment>
<dbReference type="CDD" id="cd11065">
    <property type="entry name" value="CYP64-like"/>
    <property type="match status" value="1"/>
</dbReference>
<reference evidence="12" key="1">
    <citation type="journal article" date="2017" name="Nat. Ecol. Evol.">
        <title>Genome expansion and lineage-specific genetic innovations in the forest pathogenic fungi Armillaria.</title>
        <authorList>
            <person name="Sipos G."/>
            <person name="Prasanna A.N."/>
            <person name="Walter M.C."/>
            <person name="O'Connor E."/>
            <person name="Balint B."/>
            <person name="Krizsan K."/>
            <person name="Kiss B."/>
            <person name="Hess J."/>
            <person name="Varga T."/>
            <person name="Slot J."/>
            <person name="Riley R."/>
            <person name="Boka B."/>
            <person name="Rigling D."/>
            <person name="Barry K."/>
            <person name="Lee J."/>
            <person name="Mihaltcheva S."/>
            <person name="LaButti K."/>
            <person name="Lipzen A."/>
            <person name="Waldron R."/>
            <person name="Moloney N.M."/>
            <person name="Sperisen C."/>
            <person name="Kredics L."/>
            <person name="Vagvoelgyi C."/>
            <person name="Patrignani A."/>
            <person name="Fitzpatrick D."/>
            <person name="Nagy I."/>
            <person name="Doyle S."/>
            <person name="Anderson J.B."/>
            <person name="Grigoriev I.V."/>
            <person name="Gueldener U."/>
            <person name="Muensterkoetter M."/>
            <person name="Nagy L.G."/>
        </authorList>
    </citation>
    <scope>NUCLEOTIDE SEQUENCE [LARGE SCALE GENOMIC DNA]</scope>
    <source>
        <strain evidence="12">Ar21-2</strain>
    </source>
</reference>
<dbReference type="Gene3D" id="1.10.630.10">
    <property type="entry name" value="Cytochrome P450"/>
    <property type="match status" value="1"/>
</dbReference>
<name>A0A2H3DPZ7_ARMGA</name>
<evidence type="ECO:0000256" key="10">
    <source>
        <dbReference type="RuleBase" id="RU000461"/>
    </source>
</evidence>
<evidence type="ECO:0000256" key="1">
    <source>
        <dbReference type="ARBA" id="ARBA00001971"/>
    </source>
</evidence>
<dbReference type="InterPro" id="IPR002401">
    <property type="entry name" value="Cyt_P450_E_grp-I"/>
</dbReference>
<dbReference type="OMA" id="YLYFRRP"/>
<evidence type="ECO:0000256" key="4">
    <source>
        <dbReference type="ARBA" id="ARBA00022617"/>
    </source>
</evidence>
<dbReference type="Pfam" id="PF00067">
    <property type="entry name" value="p450"/>
    <property type="match status" value="1"/>
</dbReference>
<dbReference type="PANTHER" id="PTHR46300:SF7">
    <property type="entry name" value="P450, PUTATIVE (EUROFUNG)-RELATED"/>
    <property type="match status" value="1"/>
</dbReference>
<keyword evidence="4 9" id="KW-0349">Heme</keyword>
<organism evidence="11 12">
    <name type="scientific">Armillaria gallica</name>
    <name type="common">Bulbous honey fungus</name>
    <name type="synonym">Armillaria bulbosa</name>
    <dbReference type="NCBI Taxonomy" id="47427"/>
    <lineage>
        <taxon>Eukaryota</taxon>
        <taxon>Fungi</taxon>
        <taxon>Dikarya</taxon>
        <taxon>Basidiomycota</taxon>
        <taxon>Agaricomycotina</taxon>
        <taxon>Agaricomycetes</taxon>
        <taxon>Agaricomycetidae</taxon>
        <taxon>Agaricales</taxon>
        <taxon>Marasmiineae</taxon>
        <taxon>Physalacriaceae</taxon>
        <taxon>Armillaria</taxon>
    </lineage>
</organism>
<evidence type="ECO:0000256" key="3">
    <source>
        <dbReference type="ARBA" id="ARBA00010617"/>
    </source>
</evidence>
<dbReference type="InterPro" id="IPR036396">
    <property type="entry name" value="Cyt_P450_sf"/>
</dbReference>
<dbReference type="GO" id="GO:0004497">
    <property type="term" value="F:monooxygenase activity"/>
    <property type="evidence" value="ECO:0007669"/>
    <property type="project" value="UniProtKB-KW"/>
</dbReference>
<dbReference type="OrthoDB" id="1055148at2759"/>
<dbReference type="InterPro" id="IPR050364">
    <property type="entry name" value="Cytochrome_P450_fung"/>
</dbReference>
<dbReference type="InterPro" id="IPR001128">
    <property type="entry name" value="Cyt_P450"/>
</dbReference>
<dbReference type="Proteomes" id="UP000217790">
    <property type="component" value="Unassembled WGS sequence"/>
</dbReference>
<gene>
    <name evidence="11" type="ORF">ARMGADRAFT_1079852</name>
</gene>
<dbReference type="PRINTS" id="PR00463">
    <property type="entry name" value="EP450I"/>
</dbReference>